<protein>
    <submittedName>
        <fullName evidence="2">M23 family metallopeptidase</fullName>
    </submittedName>
</protein>
<evidence type="ECO:0000313" key="2">
    <source>
        <dbReference type="EMBL" id="MBJ8342165.1"/>
    </source>
</evidence>
<proteinExistence type="predicted"/>
<keyword evidence="3" id="KW-1185">Reference proteome</keyword>
<dbReference type="InterPro" id="IPR011055">
    <property type="entry name" value="Dup_hybrid_motif"/>
</dbReference>
<reference evidence="2" key="1">
    <citation type="submission" date="2020-12" db="EMBL/GenBank/DDBJ databases">
        <title>Antrihabitans popcorni sp. nov. and Antrihabitans auranticaus sp. nov., isolated from a larva cave.</title>
        <authorList>
            <person name="Lee S.D."/>
            <person name="Kim I.S."/>
        </authorList>
    </citation>
    <scope>NUCLEOTIDE SEQUENCE</scope>
    <source>
        <strain evidence="2">YC3-6</strain>
    </source>
</reference>
<feature type="domain" description="M23ase beta-sheet core" evidence="1">
    <location>
        <begin position="243"/>
        <end position="338"/>
    </location>
</feature>
<dbReference type="PANTHER" id="PTHR21666">
    <property type="entry name" value="PEPTIDASE-RELATED"/>
    <property type="match status" value="1"/>
</dbReference>
<name>A0A934U634_9NOCA</name>
<dbReference type="Gene3D" id="2.70.70.10">
    <property type="entry name" value="Glucose Permease (Domain IIA)"/>
    <property type="match status" value="1"/>
</dbReference>
<organism evidence="2 3">
    <name type="scientific">Antrihabitans stalagmiti</name>
    <dbReference type="NCBI Taxonomy" id="2799499"/>
    <lineage>
        <taxon>Bacteria</taxon>
        <taxon>Bacillati</taxon>
        <taxon>Actinomycetota</taxon>
        <taxon>Actinomycetes</taxon>
        <taxon>Mycobacteriales</taxon>
        <taxon>Nocardiaceae</taxon>
        <taxon>Antrihabitans</taxon>
    </lineage>
</organism>
<accession>A0A934U634</accession>
<comment type="caution">
    <text evidence="2">The sequence shown here is derived from an EMBL/GenBank/DDBJ whole genome shotgun (WGS) entry which is preliminary data.</text>
</comment>
<gene>
    <name evidence="2" type="ORF">JGU71_25065</name>
</gene>
<sequence length="402" mass="42344">MVTVLAVVALAAAGCGDSDDDADGSTSTSSSNAMEVGNEQFTPIVGSVEFAPVPFEGSDGKVHLVYELSVTNFTSGPTKIEGLKIVDEDSDKVVGELTGDALNSRVQPAGSRDGTDVLDAGQAATIFLHVTLDKDATVPDKLVHEVAVNAEAAPPGQNRITERLGEVSVDDRTLPVLSAPLRGERYIAADGCCDAVRHTRAILPVDGQTYVAQRYAIDYEQADEEFKIFTGDPKDPKNYEIFGKEVYAVADGTVVGTKNDLPEQEPGTFPSGISLQDADGNYVVLDIGNGFYVNYAHMQPGSVKPKVGDKVTKGDVIGLVGNTGNSVAPHLHLHVMNGPSPLASQGLPAVYEKFAVTAQVASTADFDASEGTGIPLKLVPGLTPSDHEDEMILDQNLVTFTE</sequence>
<evidence type="ECO:0000259" key="1">
    <source>
        <dbReference type="Pfam" id="PF01551"/>
    </source>
</evidence>
<dbReference type="InterPro" id="IPR016047">
    <property type="entry name" value="M23ase_b-sheet_dom"/>
</dbReference>
<evidence type="ECO:0000313" key="3">
    <source>
        <dbReference type="Proteomes" id="UP000655868"/>
    </source>
</evidence>
<dbReference type="Proteomes" id="UP000655868">
    <property type="component" value="Unassembled WGS sequence"/>
</dbReference>
<dbReference type="Pfam" id="PF01551">
    <property type="entry name" value="Peptidase_M23"/>
    <property type="match status" value="1"/>
</dbReference>
<dbReference type="CDD" id="cd12797">
    <property type="entry name" value="M23_peptidase"/>
    <property type="match status" value="1"/>
</dbReference>
<dbReference type="InterPro" id="IPR050570">
    <property type="entry name" value="Cell_wall_metabolism_enzyme"/>
</dbReference>
<dbReference type="EMBL" id="JAEMNV010000010">
    <property type="protein sequence ID" value="MBJ8342165.1"/>
    <property type="molecule type" value="Genomic_DNA"/>
</dbReference>
<dbReference type="SUPFAM" id="SSF51261">
    <property type="entry name" value="Duplicated hybrid motif"/>
    <property type="match status" value="1"/>
</dbReference>
<dbReference type="PANTHER" id="PTHR21666:SF270">
    <property type="entry name" value="MUREIN HYDROLASE ACTIVATOR ENVC"/>
    <property type="match status" value="1"/>
</dbReference>
<dbReference type="GO" id="GO:0004222">
    <property type="term" value="F:metalloendopeptidase activity"/>
    <property type="evidence" value="ECO:0007669"/>
    <property type="project" value="TreeGrafter"/>
</dbReference>
<dbReference type="AlphaFoldDB" id="A0A934U634"/>